<dbReference type="EMBL" id="RBIM01000003">
    <property type="protein sequence ID" value="RKR00119.1"/>
    <property type="molecule type" value="Genomic_DNA"/>
</dbReference>
<dbReference type="Proteomes" id="UP000273675">
    <property type="component" value="Unassembled WGS sequence"/>
</dbReference>
<evidence type="ECO:0000256" key="1">
    <source>
        <dbReference type="ARBA" id="ARBA00023015"/>
    </source>
</evidence>
<gene>
    <name evidence="5" type="ORF">C7435_1319</name>
</gene>
<sequence length="228" mass="24773">MNIVRPAKRYNDACAAAHAMELLGERWAMLVVRELHTGPRRFTDIRASLPGISANVLTQRLEGLELAGIIQRRELPPPAASRVYELTDWGRESEPIFQVLGRWAARSPWHDPTQAFSAASFMLSLRTMFDAERGKAYRGRLNFIIGHTRLACRIADGALEIAPGEFDAPDVVMTGEGPALAGFIYGGVPLAALEADGAVAVTGDRALAEALPALFPLPDRFPMPNAAD</sequence>
<dbReference type="InterPro" id="IPR036390">
    <property type="entry name" value="WH_DNA-bd_sf"/>
</dbReference>
<evidence type="ECO:0000256" key="3">
    <source>
        <dbReference type="ARBA" id="ARBA00023163"/>
    </source>
</evidence>
<proteinExistence type="predicted"/>
<evidence type="ECO:0000259" key="4">
    <source>
        <dbReference type="PROSITE" id="PS51118"/>
    </source>
</evidence>
<feature type="domain" description="HTH hxlR-type" evidence="4">
    <location>
        <begin position="14"/>
        <end position="112"/>
    </location>
</feature>
<dbReference type="InterPro" id="IPR036388">
    <property type="entry name" value="WH-like_DNA-bd_sf"/>
</dbReference>
<evidence type="ECO:0000313" key="6">
    <source>
        <dbReference type="Proteomes" id="UP000273675"/>
    </source>
</evidence>
<dbReference type="Gene3D" id="3.30.1050.10">
    <property type="entry name" value="SCP2 sterol-binding domain"/>
    <property type="match status" value="1"/>
</dbReference>
<keyword evidence="3" id="KW-0804">Transcription</keyword>
<keyword evidence="2" id="KW-0238">DNA-binding</keyword>
<dbReference type="SUPFAM" id="SSF46785">
    <property type="entry name" value="Winged helix' DNA-binding domain"/>
    <property type="match status" value="1"/>
</dbReference>
<accession>A0A495DCV0</accession>
<dbReference type="InterPro" id="IPR002577">
    <property type="entry name" value="HTH_HxlR"/>
</dbReference>
<keyword evidence="1" id="KW-0805">Transcription regulation</keyword>
<protein>
    <submittedName>
        <fullName evidence="5">HxlR family transcriptional regulator</fullName>
    </submittedName>
</protein>
<name>A0A495DCV0_9PROT</name>
<dbReference type="Pfam" id="PF01638">
    <property type="entry name" value="HxlR"/>
    <property type="match status" value="1"/>
</dbReference>
<dbReference type="Gene3D" id="1.10.10.10">
    <property type="entry name" value="Winged helix-like DNA-binding domain superfamily/Winged helix DNA-binding domain"/>
    <property type="match status" value="1"/>
</dbReference>
<evidence type="ECO:0000313" key="5">
    <source>
        <dbReference type="EMBL" id="RKR00119.1"/>
    </source>
</evidence>
<dbReference type="GO" id="GO:0003677">
    <property type="term" value="F:DNA binding"/>
    <property type="evidence" value="ECO:0007669"/>
    <property type="project" value="UniProtKB-KW"/>
</dbReference>
<dbReference type="PANTHER" id="PTHR33204">
    <property type="entry name" value="TRANSCRIPTIONAL REGULATOR, MARR FAMILY"/>
    <property type="match status" value="1"/>
</dbReference>
<dbReference type="AlphaFoldDB" id="A0A495DCV0"/>
<dbReference type="PANTHER" id="PTHR33204:SF18">
    <property type="entry name" value="TRANSCRIPTIONAL REGULATORY PROTEIN"/>
    <property type="match status" value="1"/>
</dbReference>
<dbReference type="SUPFAM" id="SSF55718">
    <property type="entry name" value="SCP-like"/>
    <property type="match status" value="1"/>
</dbReference>
<reference evidence="5 6" key="1">
    <citation type="submission" date="2018-10" db="EMBL/GenBank/DDBJ databases">
        <title>Genomic Encyclopedia of Type Strains, Phase IV (KMG-IV): sequencing the most valuable type-strain genomes for metagenomic binning, comparative biology and taxonomic classification.</title>
        <authorList>
            <person name="Goeker M."/>
        </authorList>
    </citation>
    <scope>NUCLEOTIDE SEQUENCE [LARGE SCALE GENOMIC DNA]</scope>
    <source>
        <strain evidence="5 6">DSM 4734</strain>
    </source>
</reference>
<dbReference type="InterPro" id="IPR036527">
    <property type="entry name" value="SCP2_sterol-bd_dom_sf"/>
</dbReference>
<organism evidence="5 6">
    <name type="scientific">Maricaulis maris</name>
    <dbReference type="NCBI Taxonomy" id="74318"/>
    <lineage>
        <taxon>Bacteria</taxon>
        <taxon>Pseudomonadati</taxon>
        <taxon>Pseudomonadota</taxon>
        <taxon>Alphaproteobacteria</taxon>
        <taxon>Maricaulales</taxon>
        <taxon>Maricaulaceae</taxon>
        <taxon>Maricaulis</taxon>
    </lineage>
</organism>
<dbReference type="RefSeq" id="WP_233350697.1">
    <property type="nucleotide sequence ID" value="NZ_RBIM01000003.1"/>
</dbReference>
<dbReference type="PROSITE" id="PS51118">
    <property type="entry name" value="HTH_HXLR"/>
    <property type="match status" value="1"/>
</dbReference>
<evidence type="ECO:0000256" key="2">
    <source>
        <dbReference type="ARBA" id="ARBA00023125"/>
    </source>
</evidence>
<comment type="caution">
    <text evidence="5">The sequence shown here is derived from an EMBL/GenBank/DDBJ whole genome shotgun (WGS) entry which is preliminary data.</text>
</comment>